<gene>
    <name evidence="2" type="ORF">H6A60_01260</name>
</gene>
<dbReference type="RefSeq" id="WP_205101524.1">
    <property type="nucleotide sequence ID" value="NZ_JACJJC010000001.1"/>
</dbReference>
<accession>A0ABS2DP64</accession>
<keyword evidence="3" id="KW-1185">Reference proteome</keyword>
<protein>
    <submittedName>
        <fullName evidence="2">Uncharacterized protein</fullName>
    </submittedName>
</protein>
<proteinExistence type="predicted"/>
<evidence type="ECO:0000313" key="2">
    <source>
        <dbReference type="EMBL" id="MBM6703144.1"/>
    </source>
</evidence>
<keyword evidence="1" id="KW-0812">Transmembrane</keyword>
<dbReference type="EMBL" id="JACJJC010000001">
    <property type="protein sequence ID" value="MBM6703144.1"/>
    <property type="molecule type" value="Genomic_DNA"/>
</dbReference>
<name>A0ABS2DP64_9BURK</name>
<keyword evidence="1" id="KW-0472">Membrane</keyword>
<reference evidence="2 3" key="1">
    <citation type="journal article" date="2021" name="Sci. Rep.">
        <title>The distribution of antibiotic resistance genes in chicken gut microbiota commensals.</title>
        <authorList>
            <person name="Juricova H."/>
            <person name="Matiasovicova J."/>
            <person name="Kubasova T."/>
            <person name="Cejkova D."/>
            <person name="Rychlik I."/>
        </authorList>
    </citation>
    <scope>NUCLEOTIDE SEQUENCE [LARGE SCALE GENOMIC DNA]</scope>
    <source>
        <strain evidence="2 3">An829</strain>
    </source>
</reference>
<evidence type="ECO:0000256" key="1">
    <source>
        <dbReference type="SAM" id="Phobius"/>
    </source>
</evidence>
<dbReference type="NCBIfam" id="NF045611">
    <property type="entry name" value="small_CydP"/>
    <property type="match status" value="1"/>
</dbReference>
<dbReference type="Proteomes" id="UP000715095">
    <property type="component" value="Unassembled WGS sequence"/>
</dbReference>
<keyword evidence="1" id="KW-1133">Transmembrane helix</keyword>
<feature type="transmembrane region" description="Helical" evidence="1">
    <location>
        <begin position="12"/>
        <end position="35"/>
    </location>
</feature>
<evidence type="ECO:0000313" key="3">
    <source>
        <dbReference type="Proteomes" id="UP000715095"/>
    </source>
</evidence>
<sequence length="67" mass="7651">MTEKDNSARRPRLLFEIAAVIACKLLFIFCLWYFFFSPAHRPEVTPQTMSSVIFGDVAETTPAKPSR</sequence>
<organism evidence="2 3">
    <name type="scientific">Sutterella massiliensis</name>
    <dbReference type="NCBI Taxonomy" id="1816689"/>
    <lineage>
        <taxon>Bacteria</taxon>
        <taxon>Pseudomonadati</taxon>
        <taxon>Pseudomonadota</taxon>
        <taxon>Betaproteobacteria</taxon>
        <taxon>Burkholderiales</taxon>
        <taxon>Sutterellaceae</taxon>
        <taxon>Sutterella</taxon>
    </lineage>
</organism>
<dbReference type="InterPro" id="IPR054636">
    <property type="entry name" value="CydP"/>
</dbReference>
<comment type="caution">
    <text evidence="2">The sequence shown here is derived from an EMBL/GenBank/DDBJ whole genome shotgun (WGS) entry which is preliminary data.</text>
</comment>